<dbReference type="Proteomes" id="UP000484885">
    <property type="component" value="Unassembled WGS sequence"/>
</dbReference>
<evidence type="ECO:0000313" key="2">
    <source>
        <dbReference type="EMBL" id="NDY96307.1"/>
    </source>
</evidence>
<feature type="domain" description="Spore protein YkvP/CgeB glycosyl transferase-like" evidence="1">
    <location>
        <begin position="155"/>
        <end position="295"/>
    </location>
</feature>
<proteinExistence type="predicted"/>
<accession>A0A845UY08</accession>
<protein>
    <submittedName>
        <fullName evidence="2">Glycosyltransferase</fullName>
    </submittedName>
</protein>
<name>A0A845UY08_9GAMM</name>
<keyword evidence="3" id="KW-1185">Reference proteome</keyword>
<dbReference type="AlphaFoldDB" id="A0A845UY08"/>
<gene>
    <name evidence="2" type="ORF">G3I74_11260</name>
</gene>
<keyword evidence="2" id="KW-0808">Transferase</keyword>
<sequence>MRWLIKNPAPANDYRFKWGDYWFCRSLCKALHARGHEAQVQYHTNWQDSAYSDIVLVLRGLYRYQKTSSNRQALHILWVISHPEDISDEEVEDYDLVCVASALHAEKLSERHPGKILTLWQCTDTEVFFPPPKNQPDSRRGIIFIGNSRGQKRPIVAEVAERLPGLELIGFGWDTSGLERHLTLETLPNPKLGDVYRSARITLNDHWPDMREYGYVNNRIFDALACGLPVLTDHHPGLSGLIDTGCSIIQAEDGVFGQALIEMLLDYPALLAGARQSAAFVRAKHSFLHRVVELEAAL</sequence>
<dbReference type="Pfam" id="PF13524">
    <property type="entry name" value="Glyco_trans_1_2"/>
    <property type="match status" value="1"/>
</dbReference>
<dbReference type="GO" id="GO:0016740">
    <property type="term" value="F:transferase activity"/>
    <property type="evidence" value="ECO:0007669"/>
    <property type="project" value="UniProtKB-KW"/>
</dbReference>
<dbReference type="RefSeq" id="WP_164211709.1">
    <property type="nucleotide sequence ID" value="NZ_JAAGSC010000042.1"/>
</dbReference>
<dbReference type="SUPFAM" id="SSF53756">
    <property type="entry name" value="UDP-Glycosyltransferase/glycogen phosphorylase"/>
    <property type="match status" value="1"/>
</dbReference>
<comment type="caution">
    <text evidence="2">The sequence shown here is derived from an EMBL/GenBank/DDBJ whole genome shotgun (WGS) entry which is preliminary data.</text>
</comment>
<reference evidence="2 3" key="1">
    <citation type="submission" date="2020-02" db="EMBL/GenBank/DDBJ databases">
        <authorList>
            <person name="Zhang X.-Y."/>
        </authorList>
    </citation>
    <scope>NUCLEOTIDE SEQUENCE [LARGE SCALE GENOMIC DNA]</scope>
    <source>
        <strain evidence="2 3">C33</strain>
    </source>
</reference>
<evidence type="ECO:0000313" key="3">
    <source>
        <dbReference type="Proteomes" id="UP000484885"/>
    </source>
</evidence>
<organism evidence="2 3">
    <name type="scientific">Wenzhouxiangella limi</name>
    <dbReference type="NCBI Taxonomy" id="2707351"/>
    <lineage>
        <taxon>Bacteria</taxon>
        <taxon>Pseudomonadati</taxon>
        <taxon>Pseudomonadota</taxon>
        <taxon>Gammaproteobacteria</taxon>
        <taxon>Chromatiales</taxon>
        <taxon>Wenzhouxiangellaceae</taxon>
        <taxon>Wenzhouxiangella</taxon>
    </lineage>
</organism>
<dbReference type="EMBL" id="JAAGSC010000042">
    <property type="protein sequence ID" value="NDY96307.1"/>
    <property type="molecule type" value="Genomic_DNA"/>
</dbReference>
<dbReference type="Gene3D" id="3.40.50.2000">
    <property type="entry name" value="Glycogen Phosphorylase B"/>
    <property type="match status" value="1"/>
</dbReference>
<dbReference type="InterPro" id="IPR055259">
    <property type="entry name" value="YkvP/CgeB_Glyco_trans-like"/>
</dbReference>
<evidence type="ECO:0000259" key="1">
    <source>
        <dbReference type="Pfam" id="PF13524"/>
    </source>
</evidence>